<dbReference type="RefSeq" id="WP_045046586.1">
    <property type="nucleotide sequence ID" value="NZ_CP114058.1"/>
</dbReference>
<evidence type="ECO:0000256" key="2">
    <source>
        <dbReference type="ARBA" id="ARBA00023125"/>
    </source>
</evidence>
<dbReference type="Proteomes" id="UP001164712">
    <property type="component" value="Chromosome"/>
</dbReference>
<feature type="DNA-binding region" description="H-T-H motif" evidence="4">
    <location>
        <begin position="45"/>
        <end position="64"/>
    </location>
</feature>
<evidence type="ECO:0000313" key="6">
    <source>
        <dbReference type="EMBL" id="WAT02782.1"/>
    </source>
</evidence>
<evidence type="ECO:0000259" key="5">
    <source>
        <dbReference type="PROSITE" id="PS50977"/>
    </source>
</evidence>
<dbReference type="InterPro" id="IPR009057">
    <property type="entry name" value="Homeodomain-like_sf"/>
</dbReference>
<gene>
    <name evidence="6" type="ORF">O1V66_09825</name>
</gene>
<dbReference type="InterPro" id="IPR050109">
    <property type="entry name" value="HTH-type_TetR-like_transc_reg"/>
</dbReference>
<keyword evidence="2 4" id="KW-0238">DNA-binding</keyword>
<accession>A0ABY7HTN8</accession>
<dbReference type="PROSITE" id="PS50977">
    <property type="entry name" value="HTH_TETR_2"/>
    <property type="match status" value="1"/>
</dbReference>
<dbReference type="SUPFAM" id="SSF46689">
    <property type="entry name" value="Homeodomain-like"/>
    <property type="match status" value="1"/>
</dbReference>
<dbReference type="Gene3D" id="1.10.357.10">
    <property type="entry name" value="Tetracycline Repressor, domain 2"/>
    <property type="match status" value="1"/>
</dbReference>
<proteinExistence type="predicted"/>
<sequence length="236" mass="26833">MTENTLPKLLRHPPSGGYARGDETRQRIIDSAIVLFGELGFEGASTRAIAREAGVNTPALQYYFENKEGLYVTCADFLATESFRWFEPLLARIAQLDEPDDEACIEMFCQMLETVLERVLNINTVYQRRLFHARIKMGQGPERAAELFNEKLIDHIHLAGVTLVARIAGTKIDDDRSQIRTQALFGLATTFYTNKHPIYTSGDEQGQFPAERMALIKNTVREQCQVLMRSWRVNSD</sequence>
<keyword evidence="1" id="KW-0805">Transcription regulation</keyword>
<feature type="domain" description="HTH tetR-type" evidence="5">
    <location>
        <begin position="22"/>
        <end position="82"/>
    </location>
</feature>
<reference evidence="6" key="1">
    <citation type="submission" date="2022-12" db="EMBL/GenBank/DDBJ databases">
        <title>Complete genome sequence of an Australian strain of Rouxiella badensis DAR84756 and resolution of the R. badensis DSM100043 and R. chamberiensis DSM28324 genomes.</title>
        <authorList>
            <person name="Paul S."/>
            <person name="Anderson P.J."/>
            <person name="Maynard G."/>
            <person name="Dyall-Smith M."/>
            <person name="Kudinha T."/>
        </authorList>
    </citation>
    <scope>NUCLEOTIDE SEQUENCE</scope>
    <source>
        <strain evidence="6">DSM 28324</strain>
    </source>
</reference>
<keyword evidence="7" id="KW-1185">Reference proteome</keyword>
<dbReference type="Pfam" id="PF00440">
    <property type="entry name" value="TetR_N"/>
    <property type="match status" value="1"/>
</dbReference>
<evidence type="ECO:0000256" key="1">
    <source>
        <dbReference type="ARBA" id="ARBA00023015"/>
    </source>
</evidence>
<protein>
    <submittedName>
        <fullName evidence="6">TetR family transcriptional regulator</fullName>
    </submittedName>
</protein>
<keyword evidence="3" id="KW-0804">Transcription</keyword>
<organism evidence="6 7">
    <name type="scientific">Rouxiella chamberiensis</name>
    <dbReference type="NCBI Taxonomy" id="1513468"/>
    <lineage>
        <taxon>Bacteria</taxon>
        <taxon>Pseudomonadati</taxon>
        <taxon>Pseudomonadota</taxon>
        <taxon>Gammaproteobacteria</taxon>
        <taxon>Enterobacterales</taxon>
        <taxon>Yersiniaceae</taxon>
        <taxon>Rouxiella</taxon>
    </lineage>
</organism>
<dbReference type="PANTHER" id="PTHR30055">
    <property type="entry name" value="HTH-TYPE TRANSCRIPTIONAL REGULATOR RUTR"/>
    <property type="match status" value="1"/>
</dbReference>
<dbReference type="EMBL" id="CP114058">
    <property type="protein sequence ID" value="WAT02782.1"/>
    <property type="molecule type" value="Genomic_DNA"/>
</dbReference>
<dbReference type="Gene3D" id="1.10.10.60">
    <property type="entry name" value="Homeodomain-like"/>
    <property type="match status" value="1"/>
</dbReference>
<dbReference type="PANTHER" id="PTHR30055:SF234">
    <property type="entry name" value="HTH-TYPE TRANSCRIPTIONAL REGULATOR BETI"/>
    <property type="match status" value="1"/>
</dbReference>
<evidence type="ECO:0000256" key="4">
    <source>
        <dbReference type="PROSITE-ProRule" id="PRU00335"/>
    </source>
</evidence>
<dbReference type="PRINTS" id="PR00455">
    <property type="entry name" value="HTHTETR"/>
</dbReference>
<name>A0ABY7HTN8_9GAMM</name>
<evidence type="ECO:0000256" key="3">
    <source>
        <dbReference type="ARBA" id="ARBA00023163"/>
    </source>
</evidence>
<evidence type="ECO:0000313" key="7">
    <source>
        <dbReference type="Proteomes" id="UP001164712"/>
    </source>
</evidence>
<dbReference type="InterPro" id="IPR001647">
    <property type="entry name" value="HTH_TetR"/>
</dbReference>